<sequence length="241" mass="27983">MKPHKYNQLIFDKGAKNIGWRIDSLFNKNCWENWLAVCKKLKLGPCRSPYTNIKSKWIKDLNIRPQTLKLVQERVGNTLELIGIGKNFLNGTPAAQQLRDSIDKQDFIKLKSFCSTKEMFSKLKRPPTEWEKIFASYTSDKGLITRIYRELKKLNSPKVNEPIKKWVSELNRTFSKEEIQMAKKHMKKCSPSLAIKEMQIKTTLRFHLTPVRIAINNNTTNNRCWPGCGGKRNILTLLVGM</sequence>
<dbReference type="PANTHER" id="PTHR19446">
    <property type="entry name" value="REVERSE TRANSCRIPTASES"/>
    <property type="match status" value="1"/>
</dbReference>
<name>A0A8C0W5J1_CASCN</name>
<protein>
    <submittedName>
        <fullName evidence="1">Uncharacterized protein</fullName>
    </submittedName>
</protein>
<dbReference type="AlphaFoldDB" id="A0A8C0W5J1"/>
<organism evidence="1">
    <name type="scientific">Castor canadensis</name>
    <name type="common">American beaver</name>
    <dbReference type="NCBI Taxonomy" id="51338"/>
    <lineage>
        <taxon>Eukaryota</taxon>
        <taxon>Metazoa</taxon>
        <taxon>Chordata</taxon>
        <taxon>Craniata</taxon>
        <taxon>Vertebrata</taxon>
        <taxon>Euteleostomi</taxon>
        <taxon>Mammalia</taxon>
        <taxon>Eutheria</taxon>
        <taxon>Euarchontoglires</taxon>
        <taxon>Glires</taxon>
        <taxon>Rodentia</taxon>
        <taxon>Castorimorpha</taxon>
        <taxon>Castoridae</taxon>
        <taxon>Castor</taxon>
    </lineage>
</organism>
<evidence type="ECO:0000313" key="1">
    <source>
        <dbReference type="Ensembl" id="ENSCCNP00000003815.1"/>
    </source>
</evidence>
<accession>A0A8C0W5J1</accession>
<proteinExistence type="predicted"/>
<dbReference type="Ensembl" id="ENSCCNT00000004988.1">
    <property type="protein sequence ID" value="ENSCCNP00000003815.1"/>
    <property type="gene ID" value="ENSCCNG00000004041.1"/>
</dbReference>
<reference evidence="1" key="1">
    <citation type="submission" date="2023-09" db="UniProtKB">
        <authorList>
            <consortium name="Ensembl"/>
        </authorList>
    </citation>
    <scope>IDENTIFICATION</scope>
</reference>